<proteinExistence type="predicted"/>
<dbReference type="SUPFAM" id="SSF103481">
    <property type="entry name" value="Multidrug resistance efflux transporter EmrE"/>
    <property type="match status" value="2"/>
</dbReference>
<dbReference type="PANTHER" id="PTHR22911">
    <property type="entry name" value="ACYL-MALONYL CONDENSING ENZYME-RELATED"/>
    <property type="match status" value="1"/>
</dbReference>
<evidence type="ECO:0000313" key="4">
    <source>
        <dbReference type="Proteomes" id="UP000281094"/>
    </source>
</evidence>
<feature type="transmembrane region" description="Helical" evidence="1">
    <location>
        <begin position="84"/>
        <end position="108"/>
    </location>
</feature>
<dbReference type="Pfam" id="PF00892">
    <property type="entry name" value="EamA"/>
    <property type="match status" value="2"/>
</dbReference>
<dbReference type="Proteomes" id="UP000281094">
    <property type="component" value="Unassembled WGS sequence"/>
</dbReference>
<keyword evidence="1" id="KW-1133">Transmembrane helix</keyword>
<feature type="transmembrane region" description="Helical" evidence="1">
    <location>
        <begin position="282"/>
        <end position="300"/>
    </location>
</feature>
<keyword evidence="4" id="KW-1185">Reference proteome</keyword>
<comment type="caution">
    <text evidence="3">The sequence shown here is derived from an EMBL/GenBank/DDBJ whole genome shotgun (WGS) entry which is preliminary data.</text>
</comment>
<protein>
    <submittedName>
        <fullName evidence="3">DMT family transporter</fullName>
    </submittedName>
</protein>
<dbReference type="AlphaFoldDB" id="A0A3L7JAC4"/>
<sequence>MAQPRHDVFSRNEMNKTGPRPLLLGYALALTGGLTLTFDIPTLRLADANLASALLFRSMLEVLAAIGIWAVWRSLRKDAPPLIPGWHGLLVSLFYGTGSIVFVTGVVASADEGATGAMLFLLATSPLIAALLAFFFLGERPAPATWIALILVLLGVGLIVGNPTAGSGFVKLCGFGVASLIAGAITVSRWSGKSMGFTPLIACVLPALMGGMMLVDGETAPEVGSWFWLAVNGAITLPIAFFCLAQAPRYIPAPQAALFYLLETTIAPIWLFLIFGEGITPLSLLGGALIVGAVAFDTVCQIRRRRRERRTVPFRGA</sequence>
<dbReference type="GO" id="GO:0016020">
    <property type="term" value="C:membrane"/>
    <property type="evidence" value="ECO:0007669"/>
    <property type="project" value="InterPro"/>
</dbReference>
<feature type="transmembrane region" description="Helical" evidence="1">
    <location>
        <begin position="168"/>
        <end position="187"/>
    </location>
</feature>
<feature type="transmembrane region" description="Helical" evidence="1">
    <location>
        <begin position="257"/>
        <end position="276"/>
    </location>
</feature>
<name>A0A3L7JAC4_9HYPH</name>
<dbReference type="PANTHER" id="PTHR22911:SF137">
    <property type="entry name" value="SOLUTE CARRIER FAMILY 35 MEMBER G2-RELATED"/>
    <property type="match status" value="1"/>
</dbReference>
<feature type="transmembrane region" description="Helical" evidence="1">
    <location>
        <begin position="21"/>
        <end position="38"/>
    </location>
</feature>
<evidence type="ECO:0000259" key="2">
    <source>
        <dbReference type="Pfam" id="PF00892"/>
    </source>
</evidence>
<feature type="domain" description="EamA" evidence="2">
    <location>
        <begin position="24"/>
        <end position="160"/>
    </location>
</feature>
<dbReference type="InterPro" id="IPR037185">
    <property type="entry name" value="EmrE-like"/>
</dbReference>
<organism evidence="3 4">
    <name type="scientific">Notoacmeibacter ruber</name>
    <dbReference type="NCBI Taxonomy" id="2670375"/>
    <lineage>
        <taxon>Bacteria</taxon>
        <taxon>Pseudomonadati</taxon>
        <taxon>Pseudomonadota</taxon>
        <taxon>Alphaproteobacteria</taxon>
        <taxon>Hyphomicrobiales</taxon>
        <taxon>Notoacmeibacteraceae</taxon>
        <taxon>Notoacmeibacter</taxon>
    </lineage>
</organism>
<evidence type="ECO:0000313" key="3">
    <source>
        <dbReference type="EMBL" id="RLQ87305.1"/>
    </source>
</evidence>
<feature type="domain" description="EamA" evidence="2">
    <location>
        <begin position="180"/>
        <end position="296"/>
    </location>
</feature>
<gene>
    <name evidence="3" type="ORF">D8780_02850</name>
</gene>
<feature type="transmembrane region" description="Helical" evidence="1">
    <location>
        <begin position="194"/>
        <end position="214"/>
    </location>
</feature>
<feature type="transmembrane region" description="Helical" evidence="1">
    <location>
        <begin position="226"/>
        <end position="245"/>
    </location>
</feature>
<evidence type="ECO:0000256" key="1">
    <source>
        <dbReference type="SAM" id="Phobius"/>
    </source>
</evidence>
<dbReference type="InterPro" id="IPR000620">
    <property type="entry name" value="EamA_dom"/>
</dbReference>
<accession>A0A3L7JAC4</accession>
<dbReference type="EMBL" id="RCWN01000001">
    <property type="protein sequence ID" value="RLQ87305.1"/>
    <property type="molecule type" value="Genomic_DNA"/>
</dbReference>
<keyword evidence="1" id="KW-0812">Transmembrane</keyword>
<reference evidence="3 4" key="1">
    <citation type="submission" date="2018-10" db="EMBL/GenBank/DDBJ databases">
        <title>Notoacmeibacter sp. M2BS9Y-3-1, whole genome shotgun sequence.</title>
        <authorList>
            <person name="Tuo L."/>
        </authorList>
    </citation>
    <scope>NUCLEOTIDE SEQUENCE [LARGE SCALE GENOMIC DNA]</scope>
    <source>
        <strain evidence="3 4">M2BS9Y-3-1</strain>
    </source>
</reference>
<keyword evidence="1" id="KW-0472">Membrane</keyword>
<feature type="transmembrane region" description="Helical" evidence="1">
    <location>
        <begin position="144"/>
        <end position="162"/>
    </location>
</feature>
<feature type="transmembrane region" description="Helical" evidence="1">
    <location>
        <begin position="114"/>
        <end position="137"/>
    </location>
</feature>
<feature type="transmembrane region" description="Helical" evidence="1">
    <location>
        <begin position="50"/>
        <end position="72"/>
    </location>
</feature>